<evidence type="ECO:0000313" key="5">
    <source>
        <dbReference type="EMBL" id="EGB13408.1"/>
    </source>
</evidence>
<keyword evidence="6" id="KW-1185">Reference proteome</keyword>
<dbReference type="Pfam" id="PF08545">
    <property type="entry name" value="ACP_syn_III"/>
    <property type="match status" value="1"/>
</dbReference>
<dbReference type="GO" id="GO:0006633">
    <property type="term" value="P:fatty acid biosynthetic process"/>
    <property type="evidence" value="ECO:0007669"/>
    <property type="project" value="InterPro"/>
</dbReference>
<evidence type="ECO:0000256" key="1">
    <source>
        <dbReference type="ARBA" id="ARBA00022679"/>
    </source>
</evidence>
<protein>
    <submittedName>
        <fullName evidence="5">Beta-ketoacyl-acyl-carrier-protein synthase III</fullName>
    </submittedName>
</protein>
<dbReference type="InterPro" id="IPR013751">
    <property type="entry name" value="ACP_syn_III_N"/>
</dbReference>
<dbReference type="HOGENOM" id="CLU_039592_1_1_7"/>
<proteinExistence type="predicted"/>
<dbReference type="GO" id="GO:0004315">
    <property type="term" value="F:3-oxoacyl-[acyl-carrier-protein] synthase activity"/>
    <property type="evidence" value="ECO:0007669"/>
    <property type="project" value="InterPro"/>
</dbReference>
<name>F0JDW8_9BACT</name>
<dbReference type="AlphaFoldDB" id="F0JDW8"/>
<reference evidence="5 6" key="1">
    <citation type="journal article" date="2011" name="J. Bacteriol.">
        <title>Genome sequence of the mercury-methylating strain Desulfovibrio desulfuricans ND132.</title>
        <authorList>
            <person name="Brown S.D."/>
            <person name="Gilmour C.C."/>
            <person name="Kucken A.M."/>
            <person name="Wall J.D."/>
            <person name="Elias D.A."/>
            <person name="Brandt C.C."/>
            <person name="Podar M."/>
            <person name="Chertkov O."/>
            <person name="Held B."/>
            <person name="Bruce D.C."/>
            <person name="Detter J.C."/>
            <person name="Tapia R."/>
            <person name="Han C.S."/>
            <person name="Goodwin L.A."/>
            <person name="Cheng J.F."/>
            <person name="Pitluck S."/>
            <person name="Woyke T."/>
            <person name="Mikhailova N."/>
            <person name="Ivanova N.N."/>
            <person name="Han J."/>
            <person name="Lucas S."/>
            <person name="Lapidus A.L."/>
            <person name="Land M.L."/>
            <person name="Hauser L.J."/>
            <person name="Palumbo A.V."/>
        </authorList>
    </citation>
    <scope>NUCLEOTIDE SEQUENCE [LARGE SCALE GENOMIC DNA]</scope>
    <source>
        <strain evidence="5 6">ND132</strain>
    </source>
</reference>
<dbReference type="Pfam" id="PF08541">
    <property type="entry name" value="ACP_syn_III_C"/>
    <property type="match status" value="1"/>
</dbReference>
<dbReference type="STRING" id="641491.DND132_0190"/>
<sequence>MAIAVHSIGVHLAENTIDNLARAEELGVTREFIERKVGFEQLRRRGSEETVVSMCCAAAEDLLAKSPIDLGQIDFVSVCTHHPDMYIPHMSARVHGALKLSKDCATYDVGLACSGYVYSLVMAKSFMEAQGLKHGLVFTSDPYSDAVDQTTRNEDIFASDAATVTYLAEDGVFDIGRGTFHTFGEMGDALIHTHDDYLRMDGFGIYTFALRNVPPNIEECLKANGLEQEDVDCFVLHQANKYIVDCLQKRMKLRPEACPFLANRHGNTSSSTIPIELCRFFESNENNLMLTGFGAGLSIASVPLRRK</sequence>
<dbReference type="InterPro" id="IPR016039">
    <property type="entry name" value="Thiolase-like"/>
</dbReference>
<dbReference type="Proteomes" id="UP000007845">
    <property type="component" value="Chromosome"/>
</dbReference>
<accession>F0JDW8</accession>
<dbReference type="SMR" id="F0JDW8"/>
<feature type="domain" description="Beta-ketoacyl-[acyl-carrier-protein] synthase III C-terminal" evidence="3">
    <location>
        <begin position="221"/>
        <end position="305"/>
    </location>
</feature>
<dbReference type="KEGG" id="ddn:DND132_0190"/>
<keyword evidence="2" id="KW-0012">Acyltransferase</keyword>
<dbReference type="PANTHER" id="PTHR34069:SF3">
    <property type="entry name" value="ACYL-COA:ACYL-COA ALKYLTRANSFERASE"/>
    <property type="match status" value="1"/>
</dbReference>
<dbReference type="PANTHER" id="PTHR34069">
    <property type="entry name" value="3-OXOACYL-[ACYL-CARRIER-PROTEIN] SYNTHASE 3"/>
    <property type="match status" value="1"/>
</dbReference>
<evidence type="ECO:0000313" key="6">
    <source>
        <dbReference type="Proteomes" id="UP000007845"/>
    </source>
</evidence>
<dbReference type="CDD" id="cd00830">
    <property type="entry name" value="KAS_III"/>
    <property type="match status" value="1"/>
</dbReference>
<dbReference type="GO" id="GO:0044550">
    <property type="term" value="P:secondary metabolite biosynthetic process"/>
    <property type="evidence" value="ECO:0007669"/>
    <property type="project" value="TreeGrafter"/>
</dbReference>
<dbReference type="InterPro" id="IPR013747">
    <property type="entry name" value="ACP_syn_III_C"/>
</dbReference>
<dbReference type="EMBL" id="CP003220">
    <property type="protein sequence ID" value="EGB13408.1"/>
    <property type="molecule type" value="Genomic_DNA"/>
</dbReference>
<evidence type="ECO:0000259" key="4">
    <source>
        <dbReference type="Pfam" id="PF08545"/>
    </source>
</evidence>
<dbReference type="OrthoDB" id="9815506at2"/>
<dbReference type="eggNOG" id="COG0332">
    <property type="taxonomic scope" value="Bacteria"/>
</dbReference>
<organism evidence="5 6">
    <name type="scientific">Pseudodesulfovibrio mercurii</name>
    <dbReference type="NCBI Taxonomy" id="641491"/>
    <lineage>
        <taxon>Bacteria</taxon>
        <taxon>Pseudomonadati</taxon>
        <taxon>Thermodesulfobacteriota</taxon>
        <taxon>Desulfovibrionia</taxon>
        <taxon>Desulfovibrionales</taxon>
        <taxon>Desulfovibrionaceae</taxon>
    </lineage>
</organism>
<dbReference type="SUPFAM" id="SSF53901">
    <property type="entry name" value="Thiolase-like"/>
    <property type="match status" value="1"/>
</dbReference>
<feature type="domain" description="Beta-ketoacyl-[acyl-carrier-protein] synthase III N-terminal" evidence="4">
    <location>
        <begin position="107"/>
        <end position="170"/>
    </location>
</feature>
<evidence type="ECO:0000259" key="3">
    <source>
        <dbReference type="Pfam" id="PF08541"/>
    </source>
</evidence>
<keyword evidence="1" id="KW-0808">Transferase</keyword>
<dbReference type="RefSeq" id="WP_014320836.1">
    <property type="nucleotide sequence ID" value="NC_016803.1"/>
</dbReference>
<dbReference type="Gene3D" id="3.40.47.10">
    <property type="match status" value="1"/>
</dbReference>
<gene>
    <name evidence="5" type="ORF">DND132_0190</name>
</gene>
<evidence type="ECO:0000256" key="2">
    <source>
        <dbReference type="ARBA" id="ARBA00023315"/>
    </source>
</evidence>